<organism evidence="1 2">
    <name type="scientific">Plakobranchus ocellatus</name>
    <dbReference type="NCBI Taxonomy" id="259542"/>
    <lineage>
        <taxon>Eukaryota</taxon>
        <taxon>Metazoa</taxon>
        <taxon>Spiralia</taxon>
        <taxon>Lophotrochozoa</taxon>
        <taxon>Mollusca</taxon>
        <taxon>Gastropoda</taxon>
        <taxon>Heterobranchia</taxon>
        <taxon>Euthyneura</taxon>
        <taxon>Panpulmonata</taxon>
        <taxon>Sacoglossa</taxon>
        <taxon>Placobranchoidea</taxon>
        <taxon>Plakobranchidae</taxon>
        <taxon>Plakobranchus</taxon>
    </lineage>
</organism>
<dbReference type="AlphaFoldDB" id="A0AAV4CJM9"/>
<keyword evidence="2" id="KW-1185">Reference proteome</keyword>
<reference evidence="1 2" key="1">
    <citation type="journal article" date="2021" name="Elife">
        <title>Chloroplast acquisition without the gene transfer in kleptoplastic sea slugs, Plakobranchus ocellatus.</title>
        <authorList>
            <person name="Maeda T."/>
            <person name="Takahashi S."/>
            <person name="Yoshida T."/>
            <person name="Shimamura S."/>
            <person name="Takaki Y."/>
            <person name="Nagai Y."/>
            <person name="Toyoda A."/>
            <person name="Suzuki Y."/>
            <person name="Arimoto A."/>
            <person name="Ishii H."/>
            <person name="Satoh N."/>
            <person name="Nishiyama T."/>
            <person name="Hasebe M."/>
            <person name="Maruyama T."/>
            <person name="Minagawa J."/>
            <person name="Obokata J."/>
            <person name="Shigenobu S."/>
        </authorList>
    </citation>
    <scope>NUCLEOTIDE SEQUENCE [LARGE SCALE GENOMIC DNA]</scope>
</reference>
<protein>
    <submittedName>
        <fullName evidence="1">Uncharacterized protein</fullName>
    </submittedName>
</protein>
<comment type="caution">
    <text evidence="1">The sequence shown here is derived from an EMBL/GenBank/DDBJ whole genome shotgun (WGS) entry which is preliminary data.</text>
</comment>
<name>A0AAV4CJM9_9GAST</name>
<gene>
    <name evidence="1" type="ORF">PoB_005811200</name>
</gene>
<evidence type="ECO:0000313" key="1">
    <source>
        <dbReference type="EMBL" id="GFO31607.1"/>
    </source>
</evidence>
<accession>A0AAV4CJM9</accession>
<dbReference type="EMBL" id="BLXT01006411">
    <property type="protein sequence ID" value="GFO31607.1"/>
    <property type="molecule type" value="Genomic_DNA"/>
</dbReference>
<evidence type="ECO:0000313" key="2">
    <source>
        <dbReference type="Proteomes" id="UP000735302"/>
    </source>
</evidence>
<dbReference type="PANTHER" id="PTHR47018">
    <property type="entry name" value="CXC DOMAIN-CONTAINING PROTEIN-RELATED"/>
    <property type="match status" value="1"/>
</dbReference>
<dbReference type="Proteomes" id="UP000735302">
    <property type="component" value="Unassembled WGS sequence"/>
</dbReference>
<proteinExistence type="predicted"/>
<sequence length="100" mass="11498">MCVLGVGPDMELTVLQFFRSVRTGELSQFVHCLLQLLPWCFALDHVKARWQSVYVRDLIMLERHTPTFSAIWAGDFVLRKIKRIFSSTVLKKAMSNAALL</sequence>